<feature type="domain" description="Peptidase C1A papain C-terminal" evidence="4">
    <location>
        <begin position="828"/>
        <end position="1058"/>
    </location>
</feature>
<dbReference type="Pfam" id="PF08246">
    <property type="entry name" value="Inhibitor_I29"/>
    <property type="match status" value="1"/>
</dbReference>
<dbReference type="InterPro" id="IPR000668">
    <property type="entry name" value="Peptidase_C1A_C"/>
</dbReference>
<feature type="domain" description="Cathepsin propeptide inhibitor" evidence="5">
    <location>
        <begin position="739"/>
        <end position="796"/>
    </location>
</feature>
<organism evidence="6 7">
    <name type="scientific">Perkinsus olseni</name>
    <name type="common">Perkinsus atlanticus</name>
    <dbReference type="NCBI Taxonomy" id="32597"/>
    <lineage>
        <taxon>Eukaryota</taxon>
        <taxon>Sar</taxon>
        <taxon>Alveolata</taxon>
        <taxon>Perkinsozoa</taxon>
        <taxon>Perkinsea</taxon>
        <taxon>Perkinsida</taxon>
        <taxon>Perkinsidae</taxon>
        <taxon>Perkinsus</taxon>
    </lineage>
</organism>
<evidence type="ECO:0000259" key="5">
    <source>
        <dbReference type="SMART" id="SM00848"/>
    </source>
</evidence>
<dbReference type="InterPro" id="IPR039417">
    <property type="entry name" value="Peptidase_C1A_papain-like"/>
</dbReference>
<dbReference type="EMBL" id="JABANP010000369">
    <property type="protein sequence ID" value="KAF4683392.1"/>
    <property type="molecule type" value="Genomic_DNA"/>
</dbReference>
<sequence length="1072" mass="118694">MRAMMPFWKTHKIIVEEKEARVEDIVRLPPSCEAKLSSLESSAAERREKGMSSKEEETRAKKAARLAKKAAWTDADGKVSDTKKPDDLLREGKSELWPLHLKSLGLQRERRKPGDPQICAVVDSSARAEYTSLNEVHLILNRFGLAEKLGKSARALVIDLTARFFEGFTETVTIPSDMPFSKMSAVPGLPQVAAAVSRRSIDIRKKLLEPAAEEYVHAYGVWSKAAEARQRELLELSGVFGHKQTDLVRALDTTPYDRDDKKTFEHRIRSQHYLLLGASEGFGGGCSIMNARARGRQHPRMPEALKGTSSSAKTEASSDRDTPRNQSGRRRRSSRGATGKDSPAQGSVADEQQQQQPQQPQQPQQQEGDEEADKRAVIPDLEIFEYSMVGSSVAFSDTNRRIPDLAEANREYFLQLTQPTDADLKKFLERLVSFPKDFRRMAAGSDRLTTGQMIEIYFRYKNLLGCKTMRSGSLRSQTCKHIARKEIKRTMYYLSKAADKVPHLCPRAPPVGAHGRPSRYYTHEFLRCLEQNSLRYNPHRRRAILNTEDDNSLRGKLEDILATAVASHCLDWADLEAVAQRRIAKRCAANWNRAELDWMRPCATLWCGTVNDDASKSSRGLRPVPSPSRLPTNSSIQLFRAKLTGDRGVLLEGGSQQHQGDICHRLAPVSDAHNWLRKRAFDVKTEGLSRPLWSVEGYSILSKPMQLAVGAIYLVIVAQGIVDGAPDEAGHVGDIDKAFREFILRYKKKYDTDEQFQVAKNAFAQSMKIVAELRANGDITHEVDVNEHSDLPREVFSQILHCVPDPKPSPSLRASNFTHTDDTPIGAPPASVDWEAAGALAPVRDQSTLFNSCGSCYAIGAAVVMESHFKIQTGIAKVVPFSVQQIVDCSQAYNNHGCNGGTPDKAYAYCGVQGIVKASSYPYKAKLGTCKTSVTTDPRKQCLKRGDITHVVTVPAADETAMLRNVAKGPVAVSIYAGAPPFEYYKSGIITAKTCGVSNVDHTVIIVGYNTSSTGVPYWKIMNTWGKSWGMKGFAYVERTGNQPGPCNILVDANKYPIYGNTVKSSVCAGGR</sequence>
<dbReference type="GO" id="GO:0006508">
    <property type="term" value="P:proteolysis"/>
    <property type="evidence" value="ECO:0007669"/>
    <property type="project" value="InterPro"/>
</dbReference>
<evidence type="ECO:0000256" key="1">
    <source>
        <dbReference type="ARBA" id="ARBA00008455"/>
    </source>
</evidence>
<feature type="region of interest" description="Disordered" evidence="3">
    <location>
        <begin position="35"/>
        <end position="62"/>
    </location>
</feature>
<accession>A0A7J6NHL7</accession>
<dbReference type="Proteomes" id="UP000541610">
    <property type="component" value="Unassembled WGS sequence"/>
</dbReference>
<reference evidence="6 7" key="1">
    <citation type="submission" date="2020-04" db="EMBL/GenBank/DDBJ databases">
        <title>Perkinsus olseni comparative genomics.</title>
        <authorList>
            <person name="Bogema D.R."/>
        </authorList>
    </citation>
    <scope>NUCLEOTIDE SEQUENCE [LARGE SCALE GENOMIC DNA]</scope>
    <source>
        <strain evidence="6">00978-12</strain>
    </source>
</reference>
<evidence type="ECO:0000313" key="6">
    <source>
        <dbReference type="EMBL" id="KAF4683392.1"/>
    </source>
</evidence>
<dbReference type="SUPFAM" id="SSF54001">
    <property type="entry name" value="Cysteine proteinases"/>
    <property type="match status" value="1"/>
</dbReference>
<dbReference type="SMART" id="SM00848">
    <property type="entry name" value="Inhibitor_I29"/>
    <property type="match status" value="1"/>
</dbReference>
<dbReference type="CDD" id="cd02248">
    <property type="entry name" value="Peptidase_C1A"/>
    <property type="match status" value="1"/>
</dbReference>
<dbReference type="InterPro" id="IPR013201">
    <property type="entry name" value="Prot_inhib_I29"/>
</dbReference>
<evidence type="ECO:0000256" key="3">
    <source>
        <dbReference type="SAM" id="MobiDB-lite"/>
    </source>
</evidence>
<comment type="caution">
    <text evidence="6">The sequence shown here is derived from an EMBL/GenBank/DDBJ whole genome shotgun (WGS) entry which is preliminary data.</text>
</comment>
<dbReference type="InterPro" id="IPR013128">
    <property type="entry name" value="Peptidase_C1A"/>
</dbReference>
<dbReference type="GO" id="GO:0008234">
    <property type="term" value="F:cysteine-type peptidase activity"/>
    <property type="evidence" value="ECO:0007669"/>
    <property type="project" value="InterPro"/>
</dbReference>
<feature type="region of interest" description="Disordered" evidence="3">
    <location>
        <begin position="294"/>
        <end position="373"/>
    </location>
</feature>
<keyword evidence="2" id="KW-0865">Zymogen</keyword>
<name>A0A7J6NHL7_PEROL</name>
<gene>
    <name evidence="6" type="ORF">FOZ60_009147</name>
</gene>
<dbReference type="InterPro" id="IPR038765">
    <property type="entry name" value="Papain-like_cys_pep_sf"/>
</dbReference>
<dbReference type="AlphaFoldDB" id="A0A7J6NHL7"/>
<protein>
    <submittedName>
        <fullName evidence="6">Uncharacterized protein</fullName>
    </submittedName>
</protein>
<evidence type="ECO:0000259" key="4">
    <source>
        <dbReference type="SMART" id="SM00645"/>
    </source>
</evidence>
<dbReference type="SMART" id="SM00645">
    <property type="entry name" value="Pept_C1"/>
    <property type="match status" value="1"/>
</dbReference>
<dbReference type="Gene3D" id="3.90.70.10">
    <property type="entry name" value="Cysteine proteinases"/>
    <property type="match status" value="1"/>
</dbReference>
<proteinExistence type="inferred from homology"/>
<feature type="compositionally biased region" description="Low complexity" evidence="3">
    <location>
        <begin position="352"/>
        <end position="366"/>
    </location>
</feature>
<evidence type="ECO:0000256" key="2">
    <source>
        <dbReference type="ARBA" id="ARBA00023145"/>
    </source>
</evidence>
<evidence type="ECO:0000313" key="7">
    <source>
        <dbReference type="Proteomes" id="UP000541610"/>
    </source>
</evidence>
<comment type="similarity">
    <text evidence="1">Belongs to the peptidase C1 family.</text>
</comment>
<dbReference type="PANTHER" id="PTHR12411">
    <property type="entry name" value="CYSTEINE PROTEASE FAMILY C1-RELATED"/>
    <property type="match status" value="1"/>
</dbReference>
<dbReference type="Pfam" id="PF00112">
    <property type="entry name" value="Peptidase_C1"/>
    <property type="match status" value="1"/>
</dbReference>
<feature type="compositionally biased region" description="Basic and acidic residues" evidence="3">
    <location>
        <begin position="43"/>
        <end position="60"/>
    </location>
</feature>